<organism evidence="1 2">
    <name type="scientific">Cereibacter sphaeroides</name>
    <name type="common">Rhodobacter sphaeroides</name>
    <dbReference type="NCBI Taxonomy" id="1063"/>
    <lineage>
        <taxon>Bacteria</taxon>
        <taxon>Pseudomonadati</taxon>
        <taxon>Pseudomonadota</taxon>
        <taxon>Alphaproteobacteria</taxon>
        <taxon>Rhodobacterales</taxon>
        <taxon>Paracoccaceae</taxon>
        <taxon>Cereibacter</taxon>
    </lineage>
</organism>
<evidence type="ECO:0000313" key="1">
    <source>
        <dbReference type="EMBL" id="PZQ99913.1"/>
    </source>
</evidence>
<comment type="caution">
    <text evidence="1">The sequence shown here is derived from an EMBL/GenBank/DDBJ whole genome shotgun (WGS) entry which is preliminary data.</text>
</comment>
<dbReference type="EMBL" id="QFQS01000001">
    <property type="protein sequence ID" value="PZQ99913.1"/>
    <property type="molecule type" value="Genomic_DNA"/>
</dbReference>
<evidence type="ECO:0000313" key="2">
    <source>
        <dbReference type="Proteomes" id="UP000248975"/>
    </source>
</evidence>
<proteinExistence type="predicted"/>
<name>A0A2W5U9A3_CERSP</name>
<sequence>MQKHLTPVEVCERLIGAPEKIAVICGLHEKSVYPWRRPSTGRDAGEIPSSRHMRLLLAYAAARNIPLTAEHLIWGAPAAEIEALLAAMQGQVAAE</sequence>
<gene>
    <name evidence="1" type="ORF">DI533_04585</name>
</gene>
<dbReference type="Proteomes" id="UP000248975">
    <property type="component" value="Unassembled WGS sequence"/>
</dbReference>
<reference evidence="1 2" key="1">
    <citation type="submission" date="2017-08" db="EMBL/GenBank/DDBJ databases">
        <title>Infants hospitalized years apart are colonized by the same room-sourced microbial strains.</title>
        <authorList>
            <person name="Brooks B."/>
            <person name="Olm M.R."/>
            <person name="Firek B.A."/>
            <person name="Baker R."/>
            <person name="Thomas B.C."/>
            <person name="Morowitz M.J."/>
            <person name="Banfield J.F."/>
        </authorList>
    </citation>
    <scope>NUCLEOTIDE SEQUENCE [LARGE SCALE GENOMIC DNA]</scope>
    <source>
        <strain evidence="1">S2_003_000_R2_11</strain>
    </source>
</reference>
<accession>A0A2W5U9A3</accession>
<protein>
    <submittedName>
        <fullName evidence="1">Uncharacterized protein</fullName>
    </submittedName>
</protein>
<dbReference type="AlphaFoldDB" id="A0A2W5U9A3"/>